<dbReference type="Proteomes" id="UP000252004">
    <property type="component" value="Chromosome"/>
</dbReference>
<evidence type="ECO:0000313" key="1">
    <source>
        <dbReference type="EMBL" id="AXE25109.1"/>
    </source>
</evidence>
<keyword evidence="2" id="KW-1185">Reference proteome</keyword>
<dbReference type="KEGG" id="sgz:C0216_18110"/>
<dbReference type="EMBL" id="CP030862">
    <property type="protein sequence ID" value="AXE25109.1"/>
    <property type="molecule type" value="Genomic_DNA"/>
</dbReference>
<accession>A0A344U2I8</accession>
<reference evidence="1 2" key="1">
    <citation type="submission" date="2018-01" db="EMBL/GenBank/DDBJ databases">
        <title>Draft genome Sequence of streptomyces globosus LZH-48.</title>
        <authorList>
            <person name="Ran K."/>
            <person name="Li Z."/>
            <person name="Wei S."/>
            <person name="Dong R."/>
        </authorList>
    </citation>
    <scope>NUCLEOTIDE SEQUENCE [LARGE SCALE GENOMIC DNA]</scope>
    <source>
        <strain evidence="1 2">LZH-48</strain>
    </source>
</reference>
<protein>
    <submittedName>
        <fullName evidence="1">Uncharacterized protein</fullName>
    </submittedName>
</protein>
<proteinExistence type="predicted"/>
<name>A0A344U2I8_9ACTN</name>
<sequence>MGRELLLGDPLVSAWHVWQSACKARSRYSESSSADWTMLPLSPRASTSAPSGDGRVRRVEMREAAARLLGTST</sequence>
<organism evidence="1 2">
    <name type="scientific">Streptomyces globosus</name>
    <dbReference type="NCBI Taxonomy" id="68209"/>
    <lineage>
        <taxon>Bacteria</taxon>
        <taxon>Bacillati</taxon>
        <taxon>Actinomycetota</taxon>
        <taxon>Actinomycetes</taxon>
        <taxon>Kitasatosporales</taxon>
        <taxon>Streptomycetaceae</taxon>
        <taxon>Streptomyces</taxon>
    </lineage>
</organism>
<dbReference type="AlphaFoldDB" id="A0A344U2I8"/>
<gene>
    <name evidence="1" type="ORF">C0216_18110</name>
</gene>
<evidence type="ECO:0000313" key="2">
    <source>
        <dbReference type="Proteomes" id="UP000252004"/>
    </source>
</evidence>